<dbReference type="PANTHER" id="PTHR48022">
    <property type="entry name" value="PLASTIDIC GLUCOSE TRANSPORTER 4"/>
    <property type="match status" value="1"/>
</dbReference>
<feature type="transmembrane region" description="Helical" evidence="7">
    <location>
        <begin position="143"/>
        <end position="162"/>
    </location>
</feature>
<reference evidence="10" key="1">
    <citation type="submission" date="2016-05" db="EMBL/GenBank/DDBJ databases">
        <title>Comparative genomics of biotechnologically important yeasts.</title>
        <authorList>
            <consortium name="DOE Joint Genome Institute"/>
            <person name="Riley R."/>
            <person name="Haridas S."/>
            <person name="Wolfe K.H."/>
            <person name="Lopes M.R."/>
            <person name="Hittinger C.T."/>
            <person name="Goker M."/>
            <person name="Salamov A."/>
            <person name="Wisecaver J."/>
            <person name="Long T.M."/>
            <person name="Aerts A.L."/>
            <person name="Barry K."/>
            <person name="Choi C."/>
            <person name="Clum A."/>
            <person name="Coughlan A.Y."/>
            <person name="Deshpande S."/>
            <person name="Douglass A.P."/>
            <person name="Hanson S.J."/>
            <person name="Klenk H.-P."/>
            <person name="Labutti K."/>
            <person name="Lapidus A."/>
            <person name="Lindquist E."/>
            <person name="Lipzen A."/>
            <person name="Meier-Kolthoff J.P."/>
            <person name="Ohm R.A."/>
            <person name="Otillar R.P."/>
            <person name="Pangilinan J."/>
            <person name="Peng Y."/>
            <person name="Rokas A."/>
            <person name="Rosa C.A."/>
            <person name="Scheuner C."/>
            <person name="Sibirny A.A."/>
            <person name="Slot J.C."/>
            <person name="Stielow J.B."/>
            <person name="Sun H."/>
            <person name="Kurtzman C.P."/>
            <person name="Blackwell M."/>
            <person name="Grigoriev I.V."/>
            <person name="Jeffries T.W."/>
        </authorList>
    </citation>
    <scope>NUCLEOTIDE SEQUENCE [LARGE SCALE GENOMIC DNA]</scope>
    <source>
        <strain evidence="10">NRRL Y-1933</strain>
    </source>
</reference>
<accession>A0A1E4RT28</accession>
<dbReference type="SUPFAM" id="SSF103473">
    <property type="entry name" value="MFS general substrate transporter"/>
    <property type="match status" value="1"/>
</dbReference>
<protein>
    <submittedName>
        <fullName evidence="9">MFS general substrate transporter</fullName>
    </submittedName>
</protein>
<dbReference type="PRINTS" id="PR00171">
    <property type="entry name" value="SUGRTRNSPORT"/>
</dbReference>
<dbReference type="AlphaFoldDB" id="A0A1E4RT28"/>
<dbReference type="STRING" id="984485.A0A1E4RT28"/>
<feature type="transmembrane region" description="Helical" evidence="7">
    <location>
        <begin position="108"/>
        <end position="131"/>
    </location>
</feature>
<feature type="transmembrane region" description="Helical" evidence="7">
    <location>
        <begin position="12"/>
        <end position="35"/>
    </location>
</feature>
<keyword evidence="5 7" id="KW-1133">Transmembrane helix</keyword>
<dbReference type="EMBL" id="KV454538">
    <property type="protein sequence ID" value="ODV70444.1"/>
    <property type="molecule type" value="Genomic_DNA"/>
</dbReference>
<comment type="similarity">
    <text evidence="2">Belongs to the major facilitator superfamily. Sugar transporter (TC 2.A.1.1) family.</text>
</comment>
<feature type="transmembrane region" description="Helical" evidence="7">
    <location>
        <begin position="81"/>
        <end position="102"/>
    </location>
</feature>
<feature type="domain" description="Major facilitator superfamily (MFS) profile" evidence="8">
    <location>
        <begin position="13"/>
        <end position="417"/>
    </location>
</feature>
<evidence type="ECO:0000256" key="2">
    <source>
        <dbReference type="ARBA" id="ARBA00010992"/>
    </source>
</evidence>
<dbReference type="InterPro" id="IPR050360">
    <property type="entry name" value="MFS_Sugar_Transporters"/>
</dbReference>
<dbReference type="Proteomes" id="UP000095085">
    <property type="component" value="Unassembled WGS sequence"/>
</dbReference>
<feature type="transmembrane region" description="Helical" evidence="7">
    <location>
        <begin position="243"/>
        <end position="269"/>
    </location>
</feature>
<evidence type="ECO:0000259" key="8">
    <source>
        <dbReference type="PROSITE" id="PS50850"/>
    </source>
</evidence>
<organism evidence="9 10">
    <name type="scientific">Hyphopichia burtonii NRRL Y-1933</name>
    <dbReference type="NCBI Taxonomy" id="984485"/>
    <lineage>
        <taxon>Eukaryota</taxon>
        <taxon>Fungi</taxon>
        <taxon>Dikarya</taxon>
        <taxon>Ascomycota</taxon>
        <taxon>Saccharomycotina</taxon>
        <taxon>Pichiomycetes</taxon>
        <taxon>Debaryomycetaceae</taxon>
        <taxon>Hyphopichia</taxon>
    </lineage>
</organism>
<feature type="transmembrane region" description="Helical" evidence="7">
    <location>
        <begin position="275"/>
        <end position="295"/>
    </location>
</feature>
<evidence type="ECO:0000256" key="7">
    <source>
        <dbReference type="SAM" id="Phobius"/>
    </source>
</evidence>
<name>A0A1E4RT28_9ASCO</name>
<dbReference type="InterPro" id="IPR020846">
    <property type="entry name" value="MFS_dom"/>
</dbReference>
<keyword evidence="10" id="KW-1185">Reference proteome</keyword>
<gene>
    <name evidence="9" type="ORF">HYPBUDRAFT_4315</name>
</gene>
<sequence length="417" mass="46914">MEKEESRKGVTVYCVILSISGFFLGWDVGTAGYLINERFQQVYRANTLMMGLVILSFNLGCLIGCIGVCQVCTWAIGYNGTFRVGSLIYIIGSVIQLVIFIISGNQYIFILGRLSCGICCGMLCLLGPIYMSHLIIDSAKKGYYLSFCQIVVCLSILAGNIANYTTYPVIYGIQIGMAVIINGLLFFVPESPQYYLQHKKYFAIKQIFTKLTNDENKAMEFIKQESMKKLVDKFEMGRMWKCCLIMIFQQLTGINYFFYFGGIISQSFLQTPSRIPMIIMSVINLIGSVVGTRLISKYNPITILKLSSMVMIMLLISYLILGEFIETHPVIGISLLITSCLYIFLFAISWGPCSGVLNNEISQDNQRIMGLSIGTNWFTNFLIGTISPTLIEKLSFNYGIIFAIFISILIFFIRKIS</sequence>
<dbReference type="InterPro" id="IPR005828">
    <property type="entry name" value="MFS_sugar_transport-like"/>
</dbReference>
<dbReference type="OrthoDB" id="5399138at2759"/>
<evidence type="ECO:0000256" key="3">
    <source>
        <dbReference type="ARBA" id="ARBA00022448"/>
    </source>
</evidence>
<evidence type="ECO:0000313" key="9">
    <source>
        <dbReference type="EMBL" id="ODV70444.1"/>
    </source>
</evidence>
<evidence type="ECO:0000256" key="4">
    <source>
        <dbReference type="ARBA" id="ARBA00022692"/>
    </source>
</evidence>
<evidence type="ECO:0000256" key="1">
    <source>
        <dbReference type="ARBA" id="ARBA00004141"/>
    </source>
</evidence>
<dbReference type="GeneID" id="30997966"/>
<comment type="subcellular location">
    <subcellularLocation>
        <location evidence="1">Membrane</location>
        <topology evidence="1">Multi-pass membrane protein</topology>
    </subcellularLocation>
</comment>
<evidence type="ECO:0000313" key="10">
    <source>
        <dbReference type="Proteomes" id="UP000095085"/>
    </source>
</evidence>
<feature type="transmembrane region" description="Helical" evidence="7">
    <location>
        <begin position="168"/>
        <end position="188"/>
    </location>
</feature>
<dbReference type="RefSeq" id="XP_020079511.1">
    <property type="nucleotide sequence ID" value="XM_020223417.1"/>
</dbReference>
<dbReference type="PANTHER" id="PTHR48022:SF2">
    <property type="entry name" value="PLASTIDIC GLUCOSE TRANSPORTER 4"/>
    <property type="match status" value="1"/>
</dbReference>
<keyword evidence="3" id="KW-0813">Transport</keyword>
<evidence type="ECO:0000256" key="6">
    <source>
        <dbReference type="ARBA" id="ARBA00023136"/>
    </source>
</evidence>
<feature type="transmembrane region" description="Helical" evidence="7">
    <location>
        <begin position="396"/>
        <end position="413"/>
    </location>
</feature>
<proteinExistence type="inferred from homology"/>
<evidence type="ECO:0000256" key="5">
    <source>
        <dbReference type="ARBA" id="ARBA00022989"/>
    </source>
</evidence>
<keyword evidence="4 7" id="KW-0812">Transmembrane</keyword>
<feature type="transmembrane region" description="Helical" evidence="7">
    <location>
        <begin position="368"/>
        <end position="390"/>
    </location>
</feature>
<dbReference type="Pfam" id="PF00083">
    <property type="entry name" value="Sugar_tr"/>
    <property type="match status" value="1"/>
</dbReference>
<dbReference type="GO" id="GO:0005351">
    <property type="term" value="F:carbohydrate:proton symporter activity"/>
    <property type="evidence" value="ECO:0007669"/>
    <property type="project" value="TreeGrafter"/>
</dbReference>
<keyword evidence="6 7" id="KW-0472">Membrane</keyword>
<feature type="transmembrane region" description="Helical" evidence="7">
    <location>
        <begin position="327"/>
        <end position="348"/>
    </location>
</feature>
<dbReference type="GO" id="GO:0016020">
    <property type="term" value="C:membrane"/>
    <property type="evidence" value="ECO:0007669"/>
    <property type="project" value="UniProtKB-SubCell"/>
</dbReference>
<dbReference type="Gene3D" id="1.20.1250.20">
    <property type="entry name" value="MFS general substrate transporter like domains"/>
    <property type="match status" value="1"/>
</dbReference>
<feature type="transmembrane region" description="Helical" evidence="7">
    <location>
        <begin position="302"/>
        <end position="321"/>
    </location>
</feature>
<dbReference type="InterPro" id="IPR003663">
    <property type="entry name" value="Sugar/inositol_transpt"/>
</dbReference>
<dbReference type="PROSITE" id="PS50850">
    <property type="entry name" value="MFS"/>
    <property type="match status" value="1"/>
</dbReference>
<feature type="transmembrane region" description="Helical" evidence="7">
    <location>
        <begin position="47"/>
        <end position="69"/>
    </location>
</feature>
<dbReference type="InterPro" id="IPR036259">
    <property type="entry name" value="MFS_trans_sf"/>
</dbReference>